<evidence type="ECO:0000313" key="14">
    <source>
        <dbReference type="EMBL" id="VEU38492.1"/>
    </source>
</evidence>
<evidence type="ECO:0000256" key="1">
    <source>
        <dbReference type="ARBA" id="ARBA00004236"/>
    </source>
</evidence>
<keyword evidence="4" id="KW-0645">Protease</keyword>
<evidence type="ECO:0000256" key="4">
    <source>
        <dbReference type="ARBA" id="ARBA00022670"/>
    </source>
</evidence>
<feature type="domain" description="Peptidase S49 N-terminal proteobacteria" evidence="13">
    <location>
        <begin position="217"/>
        <end position="325"/>
    </location>
</feature>
<dbReference type="GO" id="GO:0006508">
    <property type="term" value="P:proteolysis"/>
    <property type="evidence" value="ECO:0007669"/>
    <property type="project" value="UniProtKB-KW"/>
</dbReference>
<evidence type="ECO:0000256" key="10">
    <source>
        <dbReference type="SAM" id="Coils"/>
    </source>
</evidence>
<evidence type="ECO:0000313" key="15">
    <source>
        <dbReference type="Proteomes" id="UP000291116"/>
    </source>
</evidence>
<evidence type="ECO:0000256" key="3">
    <source>
        <dbReference type="ARBA" id="ARBA00022475"/>
    </source>
</evidence>
<dbReference type="Gene3D" id="3.90.226.10">
    <property type="entry name" value="2-enoyl-CoA Hydratase, Chain A, domain 1"/>
    <property type="match status" value="1"/>
</dbReference>
<evidence type="ECO:0000259" key="13">
    <source>
        <dbReference type="Pfam" id="PF08496"/>
    </source>
</evidence>
<dbReference type="SUPFAM" id="SSF52096">
    <property type="entry name" value="ClpP/crotonase"/>
    <property type="match status" value="1"/>
</dbReference>
<name>A0A448Z8V5_9STRA</name>
<evidence type="ECO:0000256" key="5">
    <source>
        <dbReference type="ARBA" id="ARBA00022692"/>
    </source>
</evidence>
<dbReference type="InterPro" id="IPR029045">
    <property type="entry name" value="ClpP/crotonase-like_dom_sf"/>
</dbReference>
<evidence type="ECO:0000256" key="8">
    <source>
        <dbReference type="ARBA" id="ARBA00022989"/>
    </source>
</evidence>
<dbReference type="Proteomes" id="UP000291116">
    <property type="component" value="Unassembled WGS sequence"/>
</dbReference>
<evidence type="ECO:0008006" key="16">
    <source>
        <dbReference type="Google" id="ProtNLM"/>
    </source>
</evidence>
<comment type="subcellular location">
    <subcellularLocation>
        <location evidence="1">Cell membrane</location>
    </subcellularLocation>
</comment>
<evidence type="ECO:0000256" key="2">
    <source>
        <dbReference type="ARBA" id="ARBA00008683"/>
    </source>
</evidence>
<dbReference type="NCBIfam" id="NF008745">
    <property type="entry name" value="PRK11778.1"/>
    <property type="match status" value="1"/>
</dbReference>
<feature type="coiled-coil region" evidence="10">
    <location>
        <begin position="216"/>
        <end position="254"/>
    </location>
</feature>
<feature type="domain" description="Peptidase S49" evidence="12">
    <location>
        <begin position="329"/>
        <end position="474"/>
    </location>
</feature>
<feature type="transmembrane region" description="Helical" evidence="11">
    <location>
        <begin position="107"/>
        <end position="129"/>
    </location>
</feature>
<sequence length="526" mass="57934">MGRYSTADFGYDFPAKAEETKSLVVPAAINEDHGGNAKNGAVANFVGKPEQSEDGAGYELYDDHQRRKQEQKQAYRYQPAKINRGGENFFADSKESTGVTINPVECIGAFCCCITVTFIIFGGILVLFVKYRDSDPLLLVGSVLLVIAAGSCLCGCTAICIGTTADDLIDAKGTNGSKADPHFHEVQVRFRRLNDRFQKGCMNAEDGLLDVRLDVVGHMKEVKEALNKEAKEKKEKEKKNREELERRVKHDLKAGMSVQDIRREYRPVMFYFVFDGDVMVSDLELLRKQVSLVVNLAKPGHDRCVVSITSPGGAVSQYGLAASQLVRIRKAGIHLTCCIDTVAASGGYMMASVADTICAAPFAVVGSIGVVTHIPNFQRFLNEHKVDAYLMTAGEHKRTIDVIGEVTEEGKAKMTEQLDDIHMAFKDHVSLARPQLKDRMEKVGTGEHWLAVQAKEKGLVDQIMTSDEYLESVCEEFDIIEILEKIYKPKGLSGLLGDNLTSAGKVVKSVVDRFQPSVEPQPMAIV</sequence>
<dbReference type="CDD" id="cd07023">
    <property type="entry name" value="S49_Sppa_N_C"/>
    <property type="match status" value="1"/>
</dbReference>
<dbReference type="InterPro" id="IPR002142">
    <property type="entry name" value="Peptidase_S49"/>
</dbReference>
<keyword evidence="7" id="KW-0720">Serine protease</keyword>
<keyword evidence="5 11" id="KW-0812">Transmembrane</keyword>
<keyword evidence="6" id="KW-0378">Hydrolase</keyword>
<comment type="similarity">
    <text evidence="2">Belongs to the peptidase S49 family.</text>
</comment>
<feature type="transmembrane region" description="Helical" evidence="11">
    <location>
        <begin position="136"/>
        <end position="165"/>
    </location>
</feature>
<accession>A0A448Z8V5</accession>
<reference evidence="14 15" key="1">
    <citation type="submission" date="2019-01" db="EMBL/GenBank/DDBJ databases">
        <authorList>
            <person name="Ferrante I. M."/>
        </authorList>
    </citation>
    <scope>NUCLEOTIDE SEQUENCE [LARGE SCALE GENOMIC DNA]</scope>
    <source>
        <strain evidence="14 15">B856</strain>
    </source>
</reference>
<gene>
    <name evidence="14" type="ORF">PSNMU_V1.4_AUG-EV-PASAV3_0053360</name>
</gene>
<keyword evidence="10" id="KW-0175">Coiled coil</keyword>
<evidence type="ECO:0000256" key="9">
    <source>
        <dbReference type="ARBA" id="ARBA00023136"/>
    </source>
</evidence>
<dbReference type="EMBL" id="CAACVS010000170">
    <property type="protein sequence ID" value="VEU38492.1"/>
    <property type="molecule type" value="Genomic_DNA"/>
</dbReference>
<evidence type="ECO:0000259" key="12">
    <source>
        <dbReference type="Pfam" id="PF01343"/>
    </source>
</evidence>
<dbReference type="Pfam" id="PF01343">
    <property type="entry name" value="Peptidase_S49"/>
    <property type="match status" value="1"/>
</dbReference>
<dbReference type="Gene3D" id="6.20.330.10">
    <property type="match status" value="1"/>
</dbReference>
<dbReference type="Pfam" id="PF08496">
    <property type="entry name" value="Peptidase_S49_N"/>
    <property type="match status" value="1"/>
</dbReference>
<proteinExistence type="inferred from homology"/>
<keyword evidence="3" id="KW-1003">Cell membrane</keyword>
<dbReference type="InterPro" id="IPR047272">
    <property type="entry name" value="S49_SppA_C"/>
</dbReference>
<keyword evidence="8 11" id="KW-1133">Transmembrane helix</keyword>
<dbReference type="OrthoDB" id="45421at2759"/>
<evidence type="ECO:0000256" key="11">
    <source>
        <dbReference type="SAM" id="Phobius"/>
    </source>
</evidence>
<dbReference type="GO" id="GO:0005886">
    <property type="term" value="C:plasma membrane"/>
    <property type="evidence" value="ECO:0007669"/>
    <property type="project" value="UniProtKB-SubCell"/>
</dbReference>
<evidence type="ECO:0000256" key="6">
    <source>
        <dbReference type="ARBA" id="ARBA00022801"/>
    </source>
</evidence>
<protein>
    <recommendedName>
        <fullName evidence="16">Peptidase S49 domain-containing protein</fullName>
    </recommendedName>
</protein>
<keyword evidence="9 11" id="KW-0472">Membrane</keyword>
<dbReference type="PANTHER" id="PTHR42987:SF4">
    <property type="entry name" value="PROTEASE SOHB-RELATED"/>
    <property type="match status" value="1"/>
</dbReference>
<organism evidence="14 15">
    <name type="scientific">Pseudo-nitzschia multistriata</name>
    <dbReference type="NCBI Taxonomy" id="183589"/>
    <lineage>
        <taxon>Eukaryota</taxon>
        <taxon>Sar</taxon>
        <taxon>Stramenopiles</taxon>
        <taxon>Ochrophyta</taxon>
        <taxon>Bacillariophyta</taxon>
        <taxon>Bacillariophyceae</taxon>
        <taxon>Bacillariophycidae</taxon>
        <taxon>Bacillariales</taxon>
        <taxon>Bacillariaceae</taxon>
        <taxon>Pseudo-nitzschia</taxon>
    </lineage>
</organism>
<dbReference type="InterPro" id="IPR013703">
    <property type="entry name" value="Peptidase_S49_N_proteobac"/>
</dbReference>
<dbReference type="GO" id="GO:0004252">
    <property type="term" value="F:serine-type endopeptidase activity"/>
    <property type="evidence" value="ECO:0007669"/>
    <property type="project" value="InterPro"/>
</dbReference>
<dbReference type="PANTHER" id="PTHR42987">
    <property type="entry name" value="PEPTIDASE S49"/>
    <property type="match status" value="1"/>
</dbReference>
<keyword evidence="15" id="KW-1185">Reference proteome</keyword>
<evidence type="ECO:0000256" key="7">
    <source>
        <dbReference type="ARBA" id="ARBA00022825"/>
    </source>
</evidence>
<dbReference type="AlphaFoldDB" id="A0A448Z8V5"/>